<name>A0A0G0NN25_9BACT</name>
<dbReference type="AlphaFoldDB" id="A0A0G0NN25"/>
<evidence type="ECO:0000313" key="2">
    <source>
        <dbReference type="Proteomes" id="UP000034690"/>
    </source>
</evidence>
<organism evidence="1 2">
    <name type="scientific">Candidatus Woesebacteria bacterium GW2011_GWA1_39_21b</name>
    <dbReference type="NCBI Taxonomy" id="1618551"/>
    <lineage>
        <taxon>Bacteria</taxon>
        <taxon>Candidatus Woeseibacteriota</taxon>
    </lineage>
</organism>
<gene>
    <name evidence="1" type="ORF">UT40_C0004G0004</name>
</gene>
<sequence length="120" mass="13578">MKELIRERIKEKPTNAKNSWKLRAGMSIHLLETPAKIKAIILKSLIIKVTIYKTTADETHLKRPKVTRLRGSSRRLIMGFARRNVPVSAAPATSKVNIPFSNIIPEATFDMAQREKVSIT</sequence>
<dbReference type="EMBL" id="LBWQ01000004">
    <property type="protein sequence ID" value="KKR14181.1"/>
    <property type="molecule type" value="Genomic_DNA"/>
</dbReference>
<proteinExistence type="predicted"/>
<comment type="caution">
    <text evidence="1">The sequence shown here is derived from an EMBL/GenBank/DDBJ whole genome shotgun (WGS) entry which is preliminary data.</text>
</comment>
<evidence type="ECO:0000313" key="1">
    <source>
        <dbReference type="EMBL" id="KKR14181.1"/>
    </source>
</evidence>
<dbReference type="Proteomes" id="UP000034690">
    <property type="component" value="Unassembled WGS sequence"/>
</dbReference>
<accession>A0A0G0NN25</accession>
<reference evidence="1 2" key="1">
    <citation type="journal article" date="2015" name="Nature">
        <title>rRNA introns, odd ribosomes, and small enigmatic genomes across a large radiation of phyla.</title>
        <authorList>
            <person name="Brown C.T."/>
            <person name="Hug L.A."/>
            <person name="Thomas B.C."/>
            <person name="Sharon I."/>
            <person name="Castelle C.J."/>
            <person name="Singh A."/>
            <person name="Wilkins M.J."/>
            <person name="Williams K.H."/>
            <person name="Banfield J.F."/>
        </authorList>
    </citation>
    <scope>NUCLEOTIDE SEQUENCE [LARGE SCALE GENOMIC DNA]</scope>
</reference>
<protein>
    <submittedName>
        <fullName evidence="1">Uncharacterized protein</fullName>
    </submittedName>
</protein>